<sequence>MDTKIEEEVQTAIKCIEDKNNFIMEGGAGSGKTRSLSEVIREIGQRYPDRRILCITYTNNAVNEITNRVNVKNIVVSTIHKFLWNLIKQFQGEIKWAINKLIEEEEFNKNIPENFDARKLEKITYDDYVSWNRGVISHDEVLKIAKKLFDTKPKLSKIVEGIYSYIFIDEYQDTDKNVVEMFLKNLNNEKVVIGFFGDSMQAIYNKGIGDLSDYKLDKIEKKKNWRNPNIVIKVGNNLRSDGLQQESGKTNNIEGKVLFFYGESEELLKQHPRYQELKLSDDDFKRLQLTKRSIASAVGFSNLYELYNSDMVIKLIKDVKEQNRDIENKILMEVVKNYYKRNDAGKFKKKPYKRFENENFKELMNQKINRDSLLSFDENLSNPNPNRDEILKYLDRIYEIITLYEDGKIGEFLTKSKMKISSISDKNKISESMKKLLDGVNNDICIGSVVELAKEELKIKPGDNFDKFIEEDGWYLWERIKEIPFKEYKKAIEYLEKKTPYATQHSVKGSEYDNVFVILGSRWKKYSFDGMMLEDGKDSSKNALKLFYVCCTRAQKNLVIFYPKSNPKPQILKWIKEKFGGENVINLDIEK</sequence>
<keyword evidence="1" id="KW-0347">Helicase</keyword>
<dbReference type="AlphaFoldDB" id="A0A921IBY5"/>
<dbReference type="Gene3D" id="3.40.50.300">
    <property type="entry name" value="P-loop containing nucleotide triphosphate hydrolases"/>
    <property type="match status" value="2"/>
</dbReference>
<dbReference type="GO" id="GO:0005524">
    <property type="term" value="F:ATP binding"/>
    <property type="evidence" value="ECO:0007669"/>
    <property type="project" value="InterPro"/>
</dbReference>
<keyword evidence="1" id="KW-0067">ATP-binding</keyword>
<proteinExistence type="predicted"/>
<reference evidence="1" key="1">
    <citation type="journal article" date="2021" name="PeerJ">
        <title>Extensive microbial diversity within the chicken gut microbiome revealed by metagenomics and culture.</title>
        <authorList>
            <person name="Gilroy R."/>
            <person name="Ravi A."/>
            <person name="Getino M."/>
            <person name="Pursley I."/>
            <person name="Horton D.L."/>
            <person name="Alikhan N.F."/>
            <person name="Baker D."/>
            <person name="Gharbi K."/>
            <person name="Hall N."/>
            <person name="Watson M."/>
            <person name="Adriaenssens E.M."/>
            <person name="Foster-Nyarko E."/>
            <person name="Jarju S."/>
            <person name="Secka A."/>
            <person name="Antonio M."/>
            <person name="Oren A."/>
            <person name="Chaudhuri R.R."/>
            <person name="La Ragione R."/>
            <person name="Hildebrand F."/>
            <person name="Pallen M.J."/>
        </authorList>
    </citation>
    <scope>NUCLEOTIDE SEQUENCE</scope>
    <source>
        <strain evidence="1">CHK189-29639</strain>
    </source>
</reference>
<reference evidence="1" key="2">
    <citation type="submission" date="2021-09" db="EMBL/GenBank/DDBJ databases">
        <authorList>
            <person name="Gilroy R."/>
        </authorList>
    </citation>
    <scope>NUCLEOTIDE SEQUENCE</scope>
    <source>
        <strain evidence="1">CHK189-29639</strain>
    </source>
</reference>
<dbReference type="InterPro" id="IPR027417">
    <property type="entry name" value="P-loop_NTPase"/>
</dbReference>
<accession>A0A921IBY5</accession>
<keyword evidence="1" id="KW-0547">Nucleotide-binding</keyword>
<gene>
    <name evidence="1" type="ORF">K8V06_00560</name>
</gene>
<dbReference type="Pfam" id="PF13245">
    <property type="entry name" value="AAA_19"/>
    <property type="match status" value="1"/>
</dbReference>
<dbReference type="GO" id="GO:0043138">
    <property type="term" value="F:3'-5' DNA helicase activity"/>
    <property type="evidence" value="ECO:0007669"/>
    <property type="project" value="TreeGrafter"/>
</dbReference>
<dbReference type="SUPFAM" id="SSF52540">
    <property type="entry name" value="P-loop containing nucleoside triphosphate hydrolases"/>
    <property type="match status" value="1"/>
</dbReference>
<keyword evidence="1" id="KW-0378">Hydrolase</keyword>
<protein>
    <submittedName>
        <fullName evidence="1">ATP-dependent helicase</fullName>
    </submittedName>
</protein>
<dbReference type="InterPro" id="IPR000212">
    <property type="entry name" value="DNA_helicase_UvrD/REP"/>
</dbReference>
<dbReference type="PANTHER" id="PTHR11070">
    <property type="entry name" value="UVRD / RECB / PCRA DNA HELICASE FAMILY MEMBER"/>
    <property type="match status" value="1"/>
</dbReference>
<organism evidence="1 2">
    <name type="scientific">Ligilactobacillus salivarius</name>
    <dbReference type="NCBI Taxonomy" id="1624"/>
    <lineage>
        <taxon>Bacteria</taxon>
        <taxon>Bacillati</taxon>
        <taxon>Bacillota</taxon>
        <taxon>Bacilli</taxon>
        <taxon>Lactobacillales</taxon>
        <taxon>Lactobacillaceae</taxon>
        <taxon>Ligilactobacillus</taxon>
    </lineage>
</organism>
<name>A0A921IBY5_9LACO</name>
<dbReference type="PANTHER" id="PTHR11070:SF2">
    <property type="entry name" value="ATP-DEPENDENT DNA HELICASE SRS2"/>
    <property type="match status" value="1"/>
</dbReference>
<dbReference type="GO" id="GO:0003677">
    <property type="term" value="F:DNA binding"/>
    <property type="evidence" value="ECO:0007669"/>
    <property type="project" value="InterPro"/>
</dbReference>
<evidence type="ECO:0000313" key="2">
    <source>
        <dbReference type="Proteomes" id="UP000759256"/>
    </source>
</evidence>
<dbReference type="GO" id="GO:0000725">
    <property type="term" value="P:recombinational repair"/>
    <property type="evidence" value="ECO:0007669"/>
    <property type="project" value="TreeGrafter"/>
</dbReference>
<dbReference type="Proteomes" id="UP000759256">
    <property type="component" value="Unassembled WGS sequence"/>
</dbReference>
<dbReference type="EMBL" id="DYVK01000008">
    <property type="protein sequence ID" value="HJG14621.1"/>
    <property type="molecule type" value="Genomic_DNA"/>
</dbReference>
<comment type="caution">
    <text evidence="1">The sequence shown here is derived from an EMBL/GenBank/DDBJ whole genome shotgun (WGS) entry which is preliminary data.</text>
</comment>
<evidence type="ECO:0000313" key="1">
    <source>
        <dbReference type="EMBL" id="HJG14621.1"/>
    </source>
</evidence>